<proteinExistence type="predicted"/>
<feature type="region of interest" description="Disordered" evidence="1">
    <location>
        <begin position="430"/>
        <end position="459"/>
    </location>
</feature>
<dbReference type="AlphaFoldDB" id="A0A4S2MJ26"/>
<protein>
    <submittedName>
        <fullName evidence="2">Uncharacterized protein</fullName>
    </submittedName>
</protein>
<sequence length="584" mass="65424">MDLDHDQALLKALLTDACIFHPDCTLSPESRDVIKNVLSFLILLFRDSSNAAEALGKVVTATKSTAGWGDVPFRYLDFEVSGNWDPEDPHYQRPYLEDAVRYFNHSFATKEDIQAIEIDLNTAAPTPGSVLLTWVLIQDPRVYSTITTLFKSLETDLIGNDPVNSHCRAISCLRDEHILPHRYTPLSTGNPLVRILLYVMLHRSSAAFNAAREMIEPELEARTWRWGREPARRLREVLLNRNAGEAFVPLPTDHPRRCLGGVEEWAGMLRRENRGYYDCFRKYSAEQFIGFAIAAFEREQQRLWVAATQCERSPSCTSETPDLDPEEALARLRSLAQETLEGITQMVQLTEGFHERQPRFGSVDSVGSDVMAVKRESSPSGLSETLDRKSAAYPSLVYLPQTTLESQRRLANLSHTALGFQKALDSLNADPVDGMKREHSPSGSSVTLGREPTAEHPDGHDNLPLAHLAPVDGFFQQHSVDTVNADTADTTPIKHEHEHTTFVSLSAPDNCRLPTPRASPDALSQIAESAAPRGGLPWGKGLIPCWSDECRAHLDLQIEKEDWYYFEDNEEDGVTVKEEPEKDP</sequence>
<name>A0A4S2MJ26_9PEZI</name>
<dbReference type="InParanoid" id="A0A4S2MJ26"/>
<evidence type="ECO:0000313" key="3">
    <source>
        <dbReference type="Proteomes" id="UP000298138"/>
    </source>
</evidence>
<evidence type="ECO:0000256" key="1">
    <source>
        <dbReference type="SAM" id="MobiDB-lite"/>
    </source>
</evidence>
<organism evidence="2 3">
    <name type="scientific">Ascodesmis nigricans</name>
    <dbReference type="NCBI Taxonomy" id="341454"/>
    <lineage>
        <taxon>Eukaryota</taxon>
        <taxon>Fungi</taxon>
        <taxon>Dikarya</taxon>
        <taxon>Ascomycota</taxon>
        <taxon>Pezizomycotina</taxon>
        <taxon>Pezizomycetes</taxon>
        <taxon>Pezizales</taxon>
        <taxon>Ascodesmidaceae</taxon>
        <taxon>Ascodesmis</taxon>
    </lineage>
</organism>
<accession>A0A4S2MJ26</accession>
<dbReference type="EMBL" id="ML220165">
    <property type="protein sequence ID" value="TGZ76832.1"/>
    <property type="molecule type" value="Genomic_DNA"/>
</dbReference>
<dbReference type="Proteomes" id="UP000298138">
    <property type="component" value="Unassembled WGS sequence"/>
</dbReference>
<gene>
    <name evidence="2" type="ORF">EX30DRAFT_367117</name>
</gene>
<keyword evidence="3" id="KW-1185">Reference proteome</keyword>
<reference evidence="2 3" key="1">
    <citation type="submission" date="2019-04" db="EMBL/GenBank/DDBJ databases">
        <title>Comparative genomics and transcriptomics to analyze fruiting body development in filamentous ascomycetes.</title>
        <authorList>
            <consortium name="DOE Joint Genome Institute"/>
            <person name="Lutkenhaus R."/>
            <person name="Traeger S."/>
            <person name="Breuer J."/>
            <person name="Kuo A."/>
            <person name="Lipzen A."/>
            <person name="Pangilinan J."/>
            <person name="Dilworth D."/>
            <person name="Sandor L."/>
            <person name="Poggeler S."/>
            <person name="Barry K."/>
            <person name="Grigoriev I.V."/>
            <person name="Nowrousian M."/>
        </authorList>
    </citation>
    <scope>NUCLEOTIDE SEQUENCE [LARGE SCALE GENOMIC DNA]</scope>
    <source>
        <strain evidence="2 3">CBS 389.68</strain>
    </source>
</reference>
<evidence type="ECO:0000313" key="2">
    <source>
        <dbReference type="EMBL" id="TGZ76832.1"/>
    </source>
</evidence>